<keyword evidence="5" id="KW-0285">Flavoprotein</keyword>
<dbReference type="OMA" id="NDHTKAW"/>
<keyword evidence="9" id="KW-0520">NAD</keyword>
<keyword evidence="6" id="KW-0288">FMN</keyword>
<dbReference type="KEGG" id="dpp:DICPUDRAFT_158753"/>
<dbReference type="STRING" id="5786.F1A2E2"/>
<accession>F1A2E2</accession>
<keyword evidence="17" id="KW-1185">Reference proteome</keyword>
<dbReference type="SUPFAM" id="SSF52218">
    <property type="entry name" value="Flavoproteins"/>
    <property type="match status" value="1"/>
</dbReference>
<comment type="catalytic activity">
    <reaction evidence="12">
        <text>FMNH2 + NAD(+) = FMN + NADH + 2 H(+)</text>
        <dbReference type="Rhea" id="RHEA:21620"/>
        <dbReference type="ChEBI" id="CHEBI:15378"/>
        <dbReference type="ChEBI" id="CHEBI:57540"/>
        <dbReference type="ChEBI" id="CHEBI:57618"/>
        <dbReference type="ChEBI" id="CHEBI:57945"/>
        <dbReference type="ChEBI" id="CHEBI:58210"/>
        <dbReference type="EC" id="1.5.1.39"/>
    </reaction>
</comment>
<dbReference type="InterPro" id="IPR005025">
    <property type="entry name" value="FMN_Rdtase-like_dom"/>
</dbReference>
<dbReference type="eggNOG" id="KOG4530">
    <property type="taxonomic scope" value="Eukaryota"/>
</dbReference>
<name>F1A2E2_DICPU</name>
<dbReference type="Gene3D" id="3.40.50.360">
    <property type="match status" value="1"/>
</dbReference>
<organism evidence="16 17">
    <name type="scientific">Dictyostelium purpureum</name>
    <name type="common">Slime mold</name>
    <dbReference type="NCBI Taxonomy" id="5786"/>
    <lineage>
        <taxon>Eukaryota</taxon>
        <taxon>Amoebozoa</taxon>
        <taxon>Evosea</taxon>
        <taxon>Eumycetozoa</taxon>
        <taxon>Dictyostelia</taxon>
        <taxon>Dictyosteliales</taxon>
        <taxon>Dictyosteliaceae</taxon>
        <taxon>Dictyostelium</taxon>
    </lineage>
</organism>
<evidence type="ECO:0000313" key="17">
    <source>
        <dbReference type="Proteomes" id="UP000001064"/>
    </source>
</evidence>
<proteinExistence type="predicted"/>
<protein>
    <recommendedName>
        <fullName evidence="14">FMN reductase [NAD(P)H]</fullName>
        <ecNumber evidence="13">1.5.1.39</ecNumber>
    </recommendedName>
    <alternativeName>
        <fullName evidence="14">FMN reductase [NAD(P)H]</fullName>
    </alternativeName>
</protein>
<evidence type="ECO:0000256" key="13">
    <source>
        <dbReference type="ARBA" id="ARBA00067089"/>
    </source>
</evidence>
<dbReference type="AlphaFoldDB" id="F1A2E2"/>
<comment type="catalytic activity">
    <reaction evidence="11">
        <text>FMNH2 + NADP(+) = FMN + NADPH + 2 H(+)</text>
        <dbReference type="Rhea" id="RHEA:21624"/>
        <dbReference type="ChEBI" id="CHEBI:15378"/>
        <dbReference type="ChEBI" id="CHEBI:57618"/>
        <dbReference type="ChEBI" id="CHEBI:57783"/>
        <dbReference type="ChEBI" id="CHEBI:58210"/>
        <dbReference type="ChEBI" id="CHEBI:58349"/>
        <dbReference type="EC" id="1.5.1.39"/>
    </reaction>
</comment>
<evidence type="ECO:0000313" key="16">
    <source>
        <dbReference type="EMBL" id="EGC29635.1"/>
    </source>
</evidence>
<keyword evidence="8" id="KW-0560">Oxidoreductase</keyword>
<comment type="subcellular location">
    <subcellularLocation>
        <location evidence="2">Cytoplasm</location>
    </subcellularLocation>
    <subcellularLocation>
        <location evidence="1">Nucleus</location>
    </subcellularLocation>
</comment>
<dbReference type="GO" id="GO:0005829">
    <property type="term" value="C:cytosol"/>
    <property type="evidence" value="ECO:0000318"/>
    <property type="project" value="GO_Central"/>
</dbReference>
<dbReference type="RefSeq" id="XP_003293839.1">
    <property type="nucleotide sequence ID" value="XM_003293791.1"/>
</dbReference>
<evidence type="ECO:0000256" key="12">
    <source>
        <dbReference type="ARBA" id="ARBA00052560"/>
    </source>
</evidence>
<dbReference type="InterPro" id="IPR029039">
    <property type="entry name" value="Flavoprotein-like_sf"/>
</dbReference>
<evidence type="ECO:0000256" key="2">
    <source>
        <dbReference type="ARBA" id="ARBA00004496"/>
    </source>
</evidence>
<dbReference type="EMBL" id="GL871408">
    <property type="protein sequence ID" value="EGC29635.1"/>
    <property type="molecule type" value="Genomic_DNA"/>
</dbReference>
<dbReference type="GeneID" id="10505160"/>
<evidence type="ECO:0000256" key="14">
    <source>
        <dbReference type="ARBA" id="ARBA00082450"/>
    </source>
</evidence>
<gene>
    <name evidence="16" type="ORF">DICPUDRAFT_158753</name>
</gene>
<sequence>MSAQKTIGIIIGSTRENRAGFQIANWLSRQMTRNIKPEDNLKVEIVDLKDHPLTWYNEPHPPKALKPYVYPETIAWSKKIDSIDSFVFLTPTYNGSTSGAMKNAIDYLFKEWTTKPAFVVSYGGAGGSTSNSFLYTLLGGFIKMRLIDQNKTILISLKREFYHPDTNQFKDIDTDLINYAQHVDVAFEELKNLLNTPIETAASQ</sequence>
<feature type="domain" description="NADPH-dependent FMN reductase-like" evidence="15">
    <location>
        <begin position="7"/>
        <end position="148"/>
    </location>
</feature>
<reference evidence="17" key="1">
    <citation type="journal article" date="2011" name="Genome Biol.">
        <title>Comparative genomics of the social amoebae Dictyostelium discoideum and Dictyostelium purpureum.</title>
        <authorList>
            <consortium name="US DOE Joint Genome Institute (JGI-PGF)"/>
            <person name="Sucgang R."/>
            <person name="Kuo A."/>
            <person name="Tian X."/>
            <person name="Salerno W."/>
            <person name="Parikh A."/>
            <person name="Feasley C.L."/>
            <person name="Dalin E."/>
            <person name="Tu H."/>
            <person name="Huang E."/>
            <person name="Barry K."/>
            <person name="Lindquist E."/>
            <person name="Shapiro H."/>
            <person name="Bruce D."/>
            <person name="Schmutz J."/>
            <person name="Salamov A."/>
            <person name="Fey P."/>
            <person name="Gaudet P."/>
            <person name="Anjard C."/>
            <person name="Babu M.M."/>
            <person name="Basu S."/>
            <person name="Bushmanova Y."/>
            <person name="van der Wel H."/>
            <person name="Katoh-Kurasawa M."/>
            <person name="Dinh C."/>
            <person name="Coutinho P.M."/>
            <person name="Saito T."/>
            <person name="Elias M."/>
            <person name="Schaap P."/>
            <person name="Kay R.R."/>
            <person name="Henrissat B."/>
            <person name="Eichinger L."/>
            <person name="Rivero F."/>
            <person name="Putnam N.H."/>
            <person name="West C.M."/>
            <person name="Loomis W.F."/>
            <person name="Chisholm R.L."/>
            <person name="Shaulsky G."/>
            <person name="Strassmann J.E."/>
            <person name="Queller D.C."/>
            <person name="Kuspa A."/>
            <person name="Grigoriev I.V."/>
        </authorList>
    </citation>
    <scope>NUCLEOTIDE SEQUENCE [LARGE SCALE GENOMIC DNA]</scope>
    <source>
        <strain evidence="17">QSDP1</strain>
    </source>
</reference>
<evidence type="ECO:0000256" key="5">
    <source>
        <dbReference type="ARBA" id="ARBA00022630"/>
    </source>
</evidence>
<keyword evidence="10" id="KW-0539">Nucleus</keyword>
<evidence type="ECO:0000256" key="4">
    <source>
        <dbReference type="ARBA" id="ARBA00022490"/>
    </source>
</evidence>
<keyword evidence="7" id="KW-0521">NADP</keyword>
<dbReference type="OrthoDB" id="17788at2759"/>
<dbReference type="Proteomes" id="UP000001064">
    <property type="component" value="Unassembled WGS sequence"/>
</dbReference>
<dbReference type="Pfam" id="PF03358">
    <property type="entry name" value="FMN_red"/>
    <property type="match status" value="1"/>
</dbReference>
<dbReference type="GO" id="GO:0005634">
    <property type="term" value="C:nucleus"/>
    <property type="evidence" value="ECO:0007669"/>
    <property type="project" value="UniProtKB-SubCell"/>
</dbReference>
<evidence type="ECO:0000256" key="10">
    <source>
        <dbReference type="ARBA" id="ARBA00023242"/>
    </source>
</evidence>
<evidence type="ECO:0000256" key="3">
    <source>
        <dbReference type="ARBA" id="ARBA00011738"/>
    </source>
</evidence>
<keyword evidence="4" id="KW-0963">Cytoplasm</keyword>
<dbReference type="EC" id="1.5.1.39" evidence="13"/>
<dbReference type="VEuPathDB" id="AmoebaDB:DICPUDRAFT_158753"/>
<dbReference type="InParanoid" id="F1A2E2"/>
<dbReference type="FunFam" id="3.40.50.360:FF:000052">
    <property type="entry name" value="NAD(P)H-dependent FMN reductase LOT6"/>
    <property type="match status" value="1"/>
</dbReference>
<evidence type="ECO:0000256" key="6">
    <source>
        <dbReference type="ARBA" id="ARBA00022643"/>
    </source>
</evidence>
<dbReference type="GO" id="GO:0010181">
    <property type="term" value="F:FMN binding"/>
    <property type="evidence" value="ECO:0000318"/>
    <property type="project" value="GO_Central"/>
</dbReference>
<evidence type="ECO:0000256" key="9">
    <source>
        <dbReference type="ARBA" id="ARBA00023027"/>
    </source>
</evidence>
<dbReference type="PANTHER" id="PTHR30543">
    <property type="entry name" value="CHROMATE REDUCTASE"/>
    <property type="match status" value="1"/>
</dbReference>
<evidence type="ECO:0000256" key="8">
    <source>
        <dbReference type="ARBA" id="ARBA00023002"/>
    </source>
</evidence>
<evidence type="ECO:0000256" key="7">
    <source>
        <dbReference type="ARBA" id="ARBA00022857"/>
    </source>
</evidence>
<dbReference type="InterPro" id="IPR050712">
    <property type="entry name" value="NAD(P)H-dep_reductase"/>
</dbReference>
<evidence type="ECO:0000256" key="1">
    <source>
        <dbReference type="ARBA" id="ARBA00004123"/>
    </source>
</evidence>
<dbReference type="GO" id="GO:0008752">
    <property type="term" value="F:FMN reductase [NAD(P)H] activity"/>
    <property type="evidence" value="ECO:0007669"/>
    <property type="project" value="UniProtKB-EC"/>
</dbReference>
<dbReference type="FunCoup" id="F1A2E2">
    <property type="interactions" value="42"/>
</dbReference>
<evidence type="ECO:0000259" key="15">
    <source>
        <dbReference type="Pfam" id="PF03358"/>
    </source>
</evidence>
<dbReference type="PANTHER" id="PTHR30543:SF21">
    <property type="entry name" value="NAD(P)H-DEPENDENT FMN REDUCTASE LOT6"/>
    <property type="match status" value="1"/>
</dbReference>
<evidence type="ECO:0000256" key="11">
    <source>
        <dbReference type="ARBA" id="ARBA00051344"/>
    </source>
</evidence>
<comment type="subunit">
    <text evidence="3">Homodimer.</text>
</comment>